<organism evidence="2 3">
    <name type="scientific">Teladorsagia circumcincta</name>
    <name type="common">Brown stomach worm</name>
    <name type="synonym">Ostertagia circumcincta</name>
    <dbReference type="NCBI Taxonomy" id="45464"/>
    <lineage>
        <taxon>Eukaryota</taxon>
        <taxon>Metazoa</taxon>
        <taxon>Ecdysozoa</taxon>
        <taxon>Nematoda</taxon>
        <taxon>Chromadorea</taxon>
        <taxon>Rhabditida</taxon>
        <taxon>Rhabditina</taxon>
        <taxon>Rhabditomorpha</taxon>
        <taxon>Strongyloidea</taxon>
        <taxon>Trichostrongylidae</taxon>
        <taxon>Teladorsagia</taxon>
    </lineage>
</organism>
<evidence type="ECO:0000256" key="1">
    <source>
        <dbReference type="SAM" id="MobiDB-lite"/>
    </source>
</evidence>
<dbReference type="Proteomes" id="UP000230423">
    <property type="component" value="Unassembled WGS sequence"/>
</dbReference>
<feature type="compositionally biased region" description="Basic residues" evidence="1">
    <location>
        <begin position="136"/>
        <end position="155"/>
    </location>
</feature>
<name>A0A2G9U6U6_TELCI</name>
<feature type="compositionally biased region" description="Polar residues" evidence="1">
    <location>
        <begin position="113"/>
        <end position="133"/>
    </location>
</feature>
<gene>
    <name evidence="2" type="ORF">TELCIR_12317</name>
</gene>
<evidence type="ECO:0000313" key="3">
    <source>
        <dbReference type="Proteomes" id="UP000230423"/>
    </source>
</evidence>
<dbReference type="AlphaFoldDB" id="A0A2G9U6U6"/>
<evidence type="ECO:0000313" key="2">
    <source>
        <dbReference type="EMBL" id="PIO65981.1"/>
    </source>
</evidence>
<proteinExistence type="predicted"/>
<dbReference type="OrthoDB" id="10619592at2759"/>
<dbReference type="EMBL" id="KZ348586">
    <property type="protein sequence ID" value="PIO65981.1"/>
    <property type="molecule type" value="Genomic_DNA"/>
</dbReference>
<reference evidence="2 3" key="1">
    <citation type="submission" date="2015-09" db="EMBL/GenBank/DDBJ databases">
        <title>Draft genome of the parasitic nematode Teladorsagia circumcincta isolate WARC Sus (inbred).</title>
        <authorList>
            <person name="Mitreva M."/>
        </authorList>
    </citation>
    <scope>NUCLEOTIDE SEQUENCE [LARGE SCALE GENOMIC DNA]</scope>
    <source>
        <strain evidence="2 3">S</strain>
    </source>
</reference>
<protein>
    <submittedName>
        <fullName evidence="2">Uncharacterized protein</fullName>
    </submittedName>
</protein>
<sequence length="236" mass="26741">MMHSICDVGYIASLVLGLKMYEVDKLELQYRNVLRLMEREFIHVPGEESASFHNALKQLQRAKIITVSDGSITVTKPEEFQTIRDLIVDLNCESGYNRMRSCSDSVKEPHGSRSLTVSFDGTNNESSTNNDSRGSPKGHARKNPFKRSSPMKKRRKEEQREERVSFDVSITWDDSNANDPFSNERVYICSGVVPVRVTGQQRHEGLQAFLKVVGTDLLEKILCHVSKRAEGYDTSP</sequence>
<accession>A0A2G9U6U6</accession>
<keyword evidence="3" id="KW-1185">Reference proteome</keyword>
<feature type="region of interest" description="Disordered" evidence="1">
    <location>
        <begin position="101"/>
        <end position="164"/>
    </location>
</feature>